<dbReference type="AlphaFoldDB" id="A0A0G0YS84"/>
<comment type="similarity">
    <text evidence="1">Belongs to the UPF0213 family.</text>
</comment>
<dbReference type="PANTHER" id="PTHR34477:SF5">
    <property type="entry name" value="BSL5627 PROTEIN"/>
    <property type="match status" value="1"/>
</dbReference>
<evidence type="ECO:0000256" key="1">
    <source>
        <dbReference type="ARBA" id="ARBA00007435"/>
    </source>
</evidence>
<sequence length="101" mass="12121">MSDRAYYIYLTSNKRNTVIYTGVTNDLYARMYQHKNKAVKGFTQKYNADKLVYYEEFDSIEDAIRREKQIKSGSRNNKIKLIELMNKEWNDLAGDWYDDLQ</sequence>
<dbReference type="Gene3D" id="3.40.1440.10">
    <property type="entry name" value="GIY-YIG endonuclease"/>
    <property type="match status" value="1"/>
</dbReference>
<dbReference type="Pfam" id="PF01541">
    <property type="entry name" value="GIY-YIG"/>
    <property type="match status" value="1"/>
</dbReference>
<evidence type="ECO:0000259" key="2">
    <source>
        <dbReference type="PROSITE" id="PS50164"/>
    </source>
</evidence>
<feature type="domain" description="GIY-YIG" evidence="2">
    <location>
        <begin position="4"/>
        <end position="80"/>
    </location>
</feature>
<keyword evidence="3" id="KW-0255">Endonuclease</keyword>
<proteinExistence type="inferred from homology"/>
<dbReference type="InterPro" id="IPR035901">
    <property type="entry name" value="GIY-YIG_endonuc_sf"/>
</dbReference>
<dbReference type="SMART" id="SM00465">
    <property type="entry name" value="GIYc"/>
    <property type="match status" value="1"/>
</dbReference>
<evidence type="ECO:0000313" key="3">
    <source>
        <dbReference type="EMBL" id="KKS39522.1"/>
    </source>
</evidence>
<reference evidence="3 4" key="1">
    <citation type="journal article" date="2015" name="Nature">
        <title>rRNA introns, odd ribosomes, and small enigmatic genomes across a large radiation of phyla.</title>
        <authorList>
            <person name="Brown C.T."/>
            <person name="Hug L.A."/>
            <person name="Thomas B.C."/>
            <person name="Sharon I."/>
            <person name="Castelle C.J."/>
            <person name="Singh A."/>
            <person name="Wilkins M.J."/>
            <person name="Williams K.H."/>
            <person name="Banfield J.F."/>
        </authorList>
    </citation>
    <scope>NUCLEOTIDE SEQUENCE [LARGE SCALE GENOMIC DNA]</scope>
</reference>
<protein>
    <submittedName>
        <fullName evidence="3">Endonuclease</fullName>
    </submittedName>
</protein>
<evidence type="ECO:0000313" key="4">
    <source>
        <dbReference type="Proteomes" id="UP000034516"/>
    </source>
</evidence>
<keyword evidence="3" id="KW-0540">Nuclease</keyword>
<gene>
    <name evidence="3" type="ORF">UV02_C0068G0005</name>
</gene>
<comment type="caution">
    <text evidence="3">The sequence shown here is derived from an EMBL/GenBank/DDBJ whole genome shotgun (WGS) entry which is preliminary data.</text>
</comment>
<dbReference type="PANTHER" id="PTHR34477">
    <property type="entry name" value="UPF0213 PROTEIN YHBQ"/>
    <property type="match status" value="1"/>
</dbReference>
<organism evidence="3 4">
    <name type="scientific">Candidatus Kuenenbacteria bacterium GW2011_GWA2_42_15</name>
    <dbReference type="NCBI Taxonomy" id="1618677"/>
    <lineage>
        <taxon>Bacteria</taxon>
        <taxon>Candidatus Kueneniibacteriota</taxon>
    </lineage>
</organism>
<name>A0A0G0YS84_9BACT</name>
<dbReference type="InterPro" id="IPR000305">
    <property type="entry name" value="GIY-YIG_endonuc"/>
</dbReference>
<dbReference type="GO" id="GO:0004519">
    <property type="term" value="F:endonuclease activity"/>
    <property type="evidence" value="ECO:0007669"/>
    <property type="project" value="UniProtKB-KW"/>
</dbReference>
<keyword evidence="3" id="KW-0378">Hydrolase</keyword>
<dbReference type="Proteomes" id="UP000034516">
    <property type="component" value="Unassembled WGS sequence"/>
</dbReference>
<accession>A0A0G0YS84</accession>
<dbReference type="EMBL" id="LCCW01000068">
    <property type="protein sequence ID" value="KKS39522.1"/>
    <property type="molecule type" value="Genomic_DNA"/>
</dbReference>
<dbReference type="PROSITE" id="PS50164">
    <property type="entry name" value="GIY_YIG"/>
    <property type="match status" value="1"/>
</dbReference>
<dbReference type="SUPFAM" id="SSF82771">
    <property type="entry name" value="GIY-YIG endonuclease"/>
    <property type="match status" value="1"/>
</dbReference>
<dbReference type="CDD" id="cd10448">
    <property type="entry name" value="GIY-YIG_unchar_3"/>
    <property type="match status" value="1"/>
</dbReference>
<dbReference type="InterPro" id="IPR050190">
    <property type="entry name" value="UPF0213_domain"/>
</dbReference>